<comment type="caution">
    <text evidence="6">The sequence shown here is derived from an EMBL/GenBank/DDBJ whole genome shotgun (WGS) entry which is preliminary data.</text>
</comment>
<dbReference type="SUPFAM" id="SSF46689">
    <property type="entry name" value="Homeodomain-like"/>
    <property type="match status" value="1"/>
</dbReference>
<dbReference type="InterPro" id="IPR018062">
    <property type="entry name" value="HTH_AraC-typ_CS"/>
</dbReference>
<proteinExistence type="predicted"/>
<organism evidence="6 7">
    <name type="scientific">Paeniglutamicibacter sulfureus</name>
    <dbReference type="NCBI Taxonomy" id="43666"/>
    <lineage>
        <taxon>Bacteria</taxon>
        <taxon>Bacillati</taxon>
        <taxon>Actinomycetota</taxon>
        <taxon>Actinomycetes</taxon>
        <taxon>Micrococcales</taxon>
        <taxon>Micrococcaceae</taxon>
        <taxon>Paeniglutamicibacter</taxon>
    </lineage>
</organism>
<keyword evidence="2" id="KW-0238">DNA-binding</keyword>
<sequence length="342" mass="37197">MGHNQDDAERASVAEQGQDRAVAPGSRPAKQLRFSTNGIPATNRVELWEHHNAKALIPLDIRTIDEEPLEAREVSLGYGSLRFGGVTGSAQVVERSERFIRRNPTDAIAVFFTLRGEALFYHRDGHEIVRPGQAIICDADRPFMRGFSKGLKEMVLTIPREEYLELSAGQPLLKPRIIDFSQGAASNQQMRALAGLVSSTLTGQPGNRPCPEGSALDLLQILVSGGSRETGAGYLAAAHAHIEDHLCDPELGTAKIAAAIGISERHLSRIFLEAGEPSGSYIRERRLELARGILTDPARQSVPVGAVALQVGFASQSYFTRAFKSHYGITPLASRREALWGT</sequence>
<dbReference type="PROSITE" id="PS01124">
    <property type="entry name" value="HTH_ARAC_FAMILY_2"/>
    <property type="match status" value="1"/>
</dbReference>
<dbReference type="PROSITE" id="PS00041">
    <property type="entry name" value="HTH_ARAC_FAMILY_1"/>
    <property type="match status" value="1"/>
</dbReference>
<dbReference type="Pfam" id="PF14525">
    <property type="entry name" value="AraC_binding_2"/>
    <property type="match status" value="1"/>
</dbReference>
<dbReference type="EMBL" id="JAVDYI010000001">
    <property type="protein sequence ID" value="MDR7356597.1"/>
    <property type="molecule type" value="Genomic_DNA"/>
</dbReference>
<dbReference type="RefSeq" id="WP_310287495.1">
    <property type="nucleotide sequence ID" value="NZ_BAAAWO010000001.1"/>
</dbReference>
<keyword evidence="7" id="KW-1185">Reference proteome</keyword>
<gene>
    <name evidence="6" type="ORF">J2S64_000288</name>
</gene>
<dbReference type="Pfam" id="PF12833">
    <property type="entry name" value="HTH_18"/>
    <property type="match status" value="1"/>
</dbReference>
<dbReference type="PRINTS" id="PR00032">
    <property type="entry name" value="HTHARAC"/>
</dbReference>
<dbReference type="InterPro" id="IPR050204">
    <property type="entry name" value="AraC_XylS_family_regulators"/>
</dbReference>
<name>A0ABU2BD75_9MICC</name>
<dbReference type="SMART" id="SM00342">
    <property type="entry name" value="HTH_ARAC"/>
    <property type="match status" value="1"/>
</dbReference>
<evidence type="ECO:0000256" key="2">
    <source>
        <dbReference type="ARBA" id="ARBA00023125"/>
    </source>
</evidence>
<dbReference type="Proteomes" id="UP001183817">
    <property type="component" value="Unassembled WGS sequence"/>
</dbReference>
<dbReference type="PANTHER" id="PTHR46796">
    <property type="entry name" value="HTH-TYPE TRANSCRIPTIONAL ACTIVATOR RHAS-RELATED"/>
    <property type="match status" value="1"/>
</dbReference>
<evidence type="ECO:0000313" key="6">
    <source>
        <dbReference type="EMBL" id="MDR7356597.1"/>
    </source>
</evidence>
<feature type="region of interest" description="Disordered" evidence="4">
    <location>
        <begin position="1"/>
        <end position="33"/>
    </location>
</feature>
<dbReference type="InterPro" id="IPR035418">
    <property type="entry name" value="AraC-bd_2"/>
</dbReference>
<feature type="domain" description="HTH araC/xylS-type" evidence="5">
    <location>
        <begin position="236"/>
        <end position="337"/>
    </location>
</feature>
<keyword evidence="1" id="KW-0805">Transcription regulation</keyword>
<dbReference type="PANTHER" id="PTHR46796:SF6">
    <property type="entry name" value="ARAC SUBFAMILY"/>
    <property type="match status" value="1"/>
</dbReference>
<keyword evidence="3" id="KW-0804">Transcription</keyword>
<evidence type="ECO:0000256" key="4">
    <source>
        <dbReference type="SAM" id="MobiDB-lite"/>
    </source>
</evidence>
<feature type="compositionally biased region" description="Basic and acidic residues" evidence="4">
    <location>
        <begin position="1"/>
        <end position="12"/>
    </location>
</feature>
<accession>A0ABU2BD75</accession>
<evidence type="ECO:0000313" key="7">
    <source>
        <dbReference type="Proteomes" id="UP001183817"/>
    </source>
</evidence>
<evidence type="ECO:0000256" key="3">
    <source>
        <dbReference type="ARBA" id="ARBA00023163"/>
    </source>
</evidence>
<evidence type="ECO:0000256" key="1">
    <source>
        <dbReference type="ARBA" id="ARBA00023015"/>
    </source>
</evidence>
<dbReference type="InterPro" id="IPR009057">
    <property type="entry name" value="Homeodomain-like_sf"/>
</dbReference>
<protein>
    <submittedName>
        <fullName evidence="6">AraC-like DNA-binding protein</fullName>
    </submittedName>
</protein>
<evidence type="ECO:0000259" key="5">
    <source>
        <dbReference type="PROSITE" id="PS01124"/>
    </source>
</evidence>
<dbReference type="Gene3D" id="1.10.10.60">
    <property type="entry name" value="Homeodomain-like"/>
    <property type="match status" value="1"/>
</dbReference>
<reference evidence="6 7" key="1">
    <citation type="submission" date="2023-07" db="EMBL/GenBank/DDBJ databases">
        <title>Sequencing the genomes of 1000 actinobacteria strains.</title>
        <authorList>
            <person name="Klenk H.-P."/>
        </authorList>
    </citation>
    <scope>NUCLEOTIDE SEQUENCE [LARGE SCALE GENOMIC DNA]</scope>
    <source>
        <strain evidence="6 7">DSM 20167</strain>
    </source>
</reference>
<dbReference type="InterPro" id="IPR018060">
    <property type="entry name" value="HTH_AraC"/>
</dbReference>
<dbReference type="InterPro" id="IPR020449">
    <property type="entry name" value="Tscrpt_reg_AraC-type_HTH"/>
</dbReference>